<accession>A0ABT8ZQZ8</accession>
<dbReference type="EMBL" id="JAUQOM010000010">
    <property type="protein sequence ID" value="MDO7836616.1"/>
    <property type="molecule type" value="Genomic_DNA"/>
</dbReference>
<keyword evidence="2" id="KW-1185">Reference proteome</keyword>
<organism evidence="1 2">
    <name type="scientific">Sphingobium cyanobacteriorum</name>
    <dbReference type="NCBI Taxonomy" id="3063954"/>
    <lineage>
        <taxon>Bacteria</taxon>
        <taxon>Pseudomonadati</taxon>
        <taxon>Pseudomonadota</taxon>
        <taxon>Alphaproteobacteria</taxon>
        <taxon>Sphingomonadales</taxon>
        <taxon>Sphingomonadaceae</taxon>
        <taxon>Sphingobium</taxon>
    </lineage>
</organism>
<dbReference type="RefSeq" id="WP_304537036.1">
    <property type="nucleotide sequence ID" value="NZ_JAUQOM010000010.1"/>
</dbReference>
<proteinExistence type="predicted"/>
<name>A0ABT8ZQZ8_9SPHN</name>
<protein>
    <submittedName>
        <fullName evidence="1">Uncharacterized protein</fullName>
    </submittedName>
</protein>
<gene>
    <name evidence="1" type="ORF">Q4610_16340</name>
</gene>
<evidence type="ECO:0000313" key="2">
    <source>
        <dbReference type="Proteomes" id="UP001176471"/>
    </source>
</evidence>
<evidence type="ECO:0000313" key="1">
    <source>
        <dbReference type="EMBL" id="MDO7836616.1"/>
    </source>
</evidence>
<comment type="caution">
    <text evidence="1">The sequence shown here is derived from an EMBL/GenBank/DDBJ whole genome shotgun (WGS) entry which is preliminary data.</text>
</comment>
<sequence>MNEQSTVQVNISVDELRYIIRCGAALAQNVPVPSLPTYCGFDKDQIVRFSAKMRDELERIGEDL</sequence>
<dbReference type="Proteomes" id="UP001176471">
    <property type="component" value="Unassembled WGS sequence"/>
</dbReference>
<reference evidence="1" key="1">
    <citation type="submission" date="2023-07" db="EMBL/GenBank/DDBJ databases">
        <title>Bacterial whole genome sequence for Sphingobium sp. HBC34.</title>
        <authorList>
            <person name="Le V."/>
            <person name="Ko S.-R."/>
            <person name="Ahn C.-Y."/>
            <person name="Oh H.-M."/>
        </authorList>
    </citation>
    <scope>NUCLEOTIDE SEQUENCE</scope>
    <source>
        <strain evidence="1">HBC34</strain>
    </source>
</reference>